<dbReference type="EMBL" id="WBXO01000003">
    <property type="protein sequence ID" value="KAB2953463.1"/>
    <property type="molecule type" value="Genomic_DNA"/>
</dbReference>
<gene>
    <name evidence="2" type="ORF">F9B85_06045</name>
</gene>
<feature type="signal peptide" evidence="1">
    <location>
        <begin position="1"/>
        <end position="19"/>
    </location>
</feature>
<accession>A0A6I0F7U0</accession>
<organism evidence="2 3">
    <name type="scientific">Heliorestis acidaminivorans</name>
    <dbReference type="NCBI Taxonomy" id="553427"/>
    <lineage>
        <taxon>Bacteria</taxon>
        <taxon>Bacillati</taxon>
        <taxon>Bacillota</taxon>
        <taxon>Clostridia</taxon>
        <taxon>Eubacteriales</taxon>
        <taxon>Heliobacteriaceae</taxon>
        <taxon>Heliorestis</taxon>
    </lineage>
</organism>
<reference evidence="2 3" key="1">
    <citation type="submission" date="2019-10" db="EMBL/GenBank/DDBJ databases">
        <title>Whole-genome sequence of the extremophile Heliorestis acidaminivorans DSM 24790.</title>
        <authorList>
            <person name="Kyndt J.A."/>
            <person name="Meyer T.E."/>
        </authorList>
    </citation>
    <scope>NUCLEOTIDE SEQUENCE [LARGE SCALE GENOMIC DNA]</scope>
    <source>
        <strain evidence="2 3">DSM 24790</strain>
    </source>
</reference>
<dbReference type="Pfam" id="PF12974">
    <property type="entry name" value="Phosphonate-bd"/>
    <property type="match status" value="1"/>
</dbReference>
<evidence type="ECO:0000313" key="3">
    <source>
        <dbReference type="Proteomes" id="UP000468766"/>
    </source>
</evidence>
<dbReference type="AlphaFoldDB" id="A0A6I0F7U0"/>
<protein>
    <submittedName>
        <fullName evidence="2">PhnD/SsuA/transferrin family substrate-binding protein</fullName>
    </submittedName>
</protein>
<feature type="chain" id="PRO_5038429315" evidence="1">
    <location>
        <begin position="20"/>
        <end position="345"/>
    </location>
</feature>
<evidence type="ECO:0000256" key="1">
    <source>
        <dbReference type="SAM" id="SignalP"/>
    </source>
</evidence>
<dbReference type="Gene3D" id="3.40.190.10">
    <property type="entry name" value="Periplasmic binding protein-like II"/>
    <property type="match status" value="2"/>
</dbReference>
<dbReference type="OrthoDB" id="1792890at2"/>
<name>A0A6I0F7U0_9FIRM</name>
<dbReference type="Proteomes" id="UP000468766">
    <property type="component" value="Unassembled WGS sequence"/>
</dbReference>
<sequence>MKKLLLVVAAMFLSLSILTGCSSEASKKDSGPIVMVWYPNESGEDLKSARDEYSRIIEEATGRKVEHRLTTDYVIAIETIANGNAHIAYMGAQGYIEANKKNNKVLPLFVNSGSSGTLDDAVYYSWLAVKKGNEDQYRNGSAFSIDNIEGKRFSFVSNNSTSGFRVPSAGIVNHFSQKDKWKNLQAEDLLEGGRNKLLSEVLYGGSHQGTTVNLLTDKADIASFCDTCVANYIEHASGTPNRPGAVYRIRQDADAPFTNLKGEEFVLISVTPVLNPPFVTNTDVLDEETQKALIAAFTSDEVKNNERIFVPKDSSFKGLFQKSSGNERFLDVKDEWFNPVRELSN</sequence>
<dbReference type="PANTHER" id="PTHR35841:SF1">
    <property type="entry name" value="PHOSPHONATES-BINDING PERIPLASMIC PROTEIN"/>
    <property type="match status" value="1"/>
</dbReference>
<dbReference type="RefSeq" id="WP_151619482.1">
    <property type="nucleotide sequence ID" value="NZ_WBXO01000003.1"/>
</dbReference>
<comment type="caution">
    <text evidence="2">The sequence shown here is derived from an EMBL/GenBank/DDBJ whole genome shotgun (WGS) entry which is preliminary data.</text>
</comment>
<evidence type="ECO:0000313" key="2">
    <source>
        <dbReference type="EMBL" id="KAB2953463.1"/>
    </source>
</evidence>
<dbReference type="SUPFAM" id="SSF53850">
    <property type="entry name" value="Periplasmic binding protein-like II"/>
    <property type="match status" value="1"/>
</dbReference>
<proteinExistence type="predicted"/>
<keyword evidence="1" id="KW-0732">Signal</keyword>
<keyword evidence="3" id="KW-1185">Reference proteome</keyword>
<dbReference type="PROSITE" id="PS51257">
    <property type="entry name" value="PROKAR_LIPOPROTEIN"/>
    <property type="match status" value="1"/>
</dbReference>
<dbReference type="PANTHER" id="PTHR35841">
    <property type="entry name" value="PHOSPHONATES-BINDING PERIPLASMIC PROTEIN"/>
    <property type="match status" value="1"/>
</dbReference>